<evidence type="ECO:0000313" key="2">
    <source>
        <dbReference type="Proteomes" id="UP000823388"/>
    </source>
</evidence>
<keyword evidence="2" id="KW-1185">Reference proteome</keyword>
<dbReference type="InterPro" id="IPR032675">
    <property type="entry name" value="LRR_dom_sf"/>
</dbReference>
<gene>
    <name evidence="1" type="ORF">PVAP13_8KG360112</name>
</gene>
<dbReference type="SUPFAM" id="SSF52058">
    <property type="entry name" value="L domain-like"/>
    <property type="match status" value="1"/>
</dbReference>
<organism evidence="1 2">
    <name type="scientific">Panicum virgatum</name>
    <name type="common">Blackwell switchgrass</name>
    <dbReference type="NCBI Taxonomy" id="38727"/>
    <lineage>
        <taxon>Eukaryota</taxon>
        <taxon>Viridiplantae</taxon>
        <taxon>Streptophyta</taxon>
        <taxon>Embryophyta</taxon>
        <taxon>Tracheophyta</taxon>
        <taxon>Spermatophyta</taxon>
        <taxon>Magnoliopsida</taxon>
        <taxon>Liliopsida</taxon>
        <taxon>Poales</taxon>
        <taxon>Poaceae</taxon>
        <taxon>PACMAD clade</taxon>
        <taxon>Panicoideae</taxon>
        <taxon>Panicodae</taxon>
        <taxon>Paniceae</taxon>
        <taxon>Panicinae</taxon>
        <taxon>Panicum</taxon>
        <taxon>Panicum sect. Hiantes</taxon>
    </lineage>
</organism>
<dbReference type="AlphaFoldDB" id="A0A8T0PN87"/>
<protein>
    <recommendedName>
        <fullName evidence="3">Disease resistance protein</fullName>
    </recommendedName>
</protein>
<accession>A0A8T0PN87</accession>
<evidence type="ECO:0000313" key="1">
    <source>
        <dbReference type="EMBL" id="KAG2563771.1"/>
    </source>
</evidence>
<dbReference type="Gene3D" id="3.80.10.10">
    <property type="entry name" value="Ribonuclease Inhibitor"/>
    <property type="match status" value="1"/>
</dbReference>
<sequence>MPYLERLYIENCKLRCLPPGLANNKRHALRELYLYGITNLASVENFTSVVKLDVFDCPKLKRINDLFMLHKIRVVRCPNVEVLEGVPALDSLVLQDATMEALPGYLPGVNPRYLKLRCSKKLWESLSSPGTSAEWNKISHIRKGDIHYIQG</sequence>
<dbReference type="Proteomes" id="UP000823388">
    <property type="component" value="Chromosome 8K"/>
</dbReference>
<name>A0A8T0PN87_PANVG</name>
<comment type="caution">
    <text evidence="1">The sequence shown here is derived from an EMBL/GenBank/DDBJ whole genome shotgun (WGS) entry which is preliminary data.</text>
</comment>
<reference evidence="1" key="1">
    <citation type="submission" date="2020-05" db="EMBL/GenBank/DDBJ databases">
        <title>WGS assembly of Panicum virgatum.</title>
        <authorList>
            <person name="Lovell J.T."/>
            <person name="Jenkins J."/>
            <person name="Shu S."/>
            <person name="Juenger T.E."/>
            <person name="Schmutz J."/>
        </authorList>
    </citation>
    <scope>NUCLEOTIDE SEQUENCE</scope>
    <source>
        <strain evidence="1">AP13</strain>
    </source>
</reference>
<dbReference type="EMBL" id="CM029051">
    <property type="protein sequence ID" value="KAG2563771.1"/>
    <property type="molecule type" value="Genomic_DNA"/>
</dbReference>
<evidence type="ECO:0008006" key="3">
    <source>
        <dbReference type="Google" id="ProtNLM"/>
    </source>
</evidence>
<proteinExistence type="predicted"/>